<evidence type="ECO:0000313" key="4">
    <source>
        <dbReference type="EMBL" id="NMW31922.1"/>
    </source>
</evidence>
<name>A0A848QH23_9SPHN</name>
<feature type="chain" id="PRO_5032678861" evidence="2">
    <location>
        <begin position="26"/>
        <end position="284"/>
    </location>
</feature>
<dbReference type="EMBL" id="JABCRE010000002">
    <property type="protein sequence ID" value="NMW31922.1"/>
    <property type="molecule type" value="Genomic_DNA"/>
</dbReference>
<evidence type="ECO:0000256" key="2">
    <source>
        <dbReference type="SAM" id="SignalP"/>
    </source>
</evidence>
<gene>
    <name evidence="4" type="ORF">HKD42_07610</name>
</gene>
<dbReference type="Proteomes" id="UP000561181">
    <property type="component" value="Unassembled WGS sequence"/>
</dbReference>
<keyword evidence="5" id="KW-1185">Reference proteome</keyword>
<dbReference type="Pfam" id="PF04536">
    <property type="entry name" value="TPM_phosphatase"/>
    <property type="match status" value="1"/>
</dbReference>
<feature type="signal peptide" evidence="2">
    <location>
        <begin position="1"/>
        <end position="25"/>
    </location>
</feature>
<dbReference type="PANTHER" id="PTHR30373:SF2">
    <property type="entry name" value="UPF0603 PROTEIN YGCG"/>
    <property type="match status" value="1"/>
</dbReference>
<keyword evidence="1" id="KW-0472">Membrane</keyword>
<protein>
    <submittedName>
        <fullName evidence="4">Methanol dehydrogenase</fullName>
    </submittedName>
</protein>
<evidence type="ECO:0000256" key="1">
    <source>
        <dbReference type="SAM" id="Phobius"/>
    </source>
</evidence>
<proteinExistence type="predicted"/>
<feature type="transmembrane region" description="Helical" evidence="1">
    <location>
        <begin position="188"/>
        <end position="206"/>
    </location>
</feature>
<reference evidence="4 5" key="1">
    <citation type="submission" date="2020-04" db="EMBL/GenBank/DDBJ databases">
        <authorList>
            <person name="Liu A."/>
        </authorList>
    </citation>
    <scope>NUCLEOTIDE SEQUENCE [LARGE SCALE GENOMIC DNA]</scope>
    <source>
        <strain evidence="4 5">RZ02</strain>
    </source>
</reference>
<dbReference type="PANTHER" id="PTHR30373">
    <property type="entry name" value="UPF0603 PROTEIN YGCG"/>
    <property type="match status" value="1"/>
</dbReference>
<comment type="caution">
    <text evidence="4">The sequence shown here is derived from an EMBL/GenBank/DDBJ whole genome shotgun (WGS) entry which is preliminary data.</text>
</comment>
<sequence length="284" mass="29250">MTILHRFTAIFVISAGLLLGQPAFAQEFPALSGRVVDAADIIPDDQEAALAAKLQALETQSQRQLVIATIPDLQGYDIADYGYQLGREWGIGDAERNDGALIIVAPNDRKTRIEVGYGLEGIITDGLSSVIINQQMLPFFREGDYPGGINAATDSIIQQLTLPPEEARAIAAEAVQEPQRGGGGGIDFPTIIFLAFFFFFIILPMLRGARGKKYRGKGGRRGNGTLTGSGVGDVILWEVGSAVLRGAAGGGSSGGGWGGGGGFGGGGFSGGGGSFGGGGASGGW</sequence>
<dbReference type="InterPro" id="IPR007621">
    <property type="entry name" value="TPM_dom"/>
</dbReference>
<keyword evidence="1" id="KW-0812">Transmembrane</keyword>
<accession>A0A848QH23</accession>
<evidence type="ECO:0000259" key="3">
    <source>
        <dbReference type="Pfam" id="PF04536"/>
    </source>
</evidence>
<evidence type="ECO:0000313" key="5">
    <source>
        <dbReference type="Proteomes" id="UP000561181"/>
    </source>
</evidence>
<dbReference type="RefSeq" id="WP_170011866.1">
    <property type="nucleotide sequence ID" value="NZ_JABCRE010000002.1"/>
</dbReference>
<dbReference type="AlphaFoldDB" id="A0A848QH23"/>
<keyword evidence="1" id="KW-1133">Transmembrane helix</keyword>
<dbReference type="Gene3D" id="3.10.310.50">
    <property type="match status" value="1"/>
</dbReference>
<keyword evidence="2" id="KW-0732">Signal</keyword>
<feature type="domain" description="TPM" evidence="3">
    <location>
        <begin position="35"/>
        <end position="158"/>
    </location>
</feature>
<organism evidence="4 5">
    <name type="scientific">Pontixanthobacter rizhaonensis</name>
    <dbReference type="NCBI Taxonomy" id="2730337"/>
    <lineage>
        <taxon>Bacteria</taxon>
        <taxon>Pseudomonadati</taxon>
        <taxon>Pseudomonadota</taxon>
        <taxon>Alphaproteobacteria</taxon>
        <taxon>Sphingomonadales</taxon>
        <taxon>Erythrobacteraceae</taxon>
        <taxon>Pontixanthobacter</taxon>
    </lineage>
</organism>